<organism evidence="2 3">
    <name type="scientific">Mesonia maritima</name>
    <dbReference type="NCBI Taxonomy" id="1793873"/>
    <lineage>
        <taxon>Bacteria</taxon>
        <taxon>Pseudomonadati</taxon>
        <taxon>Bacteroidota</taxon>
        <taxon>Flavobacteriia</taxon>
        <taxon>Flavobacteriales</taxon>
        <taxon>Flavobacteriaceae</taxon>
        <taxon>Mesonia</taxon>
    </lineage>
</organism>
<keyword evidence="3" id="KW-1185">Reference proteome</keyword>
<dbReference type="Gene3D" id="3.90.1150.10">
    <property type="entry name" value="Aspartate Aminotransferase, domain 1"/>
    <property type="match status" value="1"/>
</dbReference>
<dbReference type="RefSeq" id="WP_309729977.1">
    <property type="nucleotide sequence ID" value="NZ_JAVDQA010000009.1"/>
</dbReference>
<dbReference type="InterPro" id="IPR000653">
    <property type="entry name" value="DegT/StrS_aminotransferase"/>
</dbReference>
<dbReference type="Proteomes" id="UP001257659">
    <property type="component" value="Unassembled WGS sequence"/>
</dbReference>
<dbReference type="Gene3D" id="3.40.640.10">
    <property type="entry name" value="Type I PLP-dependent aspartate aminotransferase-like (Major domain)"/>
    <property type="match status" value="1"/>
</dbReference>
<dbReference type="InterPro" id="IPR015424">
    <property type="entry name" value="PyrdxlP-dep_Trfase"/>
</dbReference>
<proteinExistence type="inferred from homology"/>
<sequence>MKKIQMVDLKGQYEGIKNQVNNSFQEVLENTSFINGPEVHNFQSELEKYLGVNHVIPCANGTDALQIAMMGLGLKPGDEVITVDFTFAATVEVIALLGLTPVLVDVEKDSFNIDPVAIKNAITPKTKAIVPVHLFGQSANMDGVMEIANEHNLYVIEDNAQAIGANYHFKDGSIKKTGTIGHIGTTSFFPSKNLGCYGDGGALFTNDEKLAHTIRGIVNHGMYERYHHDVVGVNSRLDSLQAAVLRAKLPNLDAYNNARRNAAKLYSEKLRRNKNIQAPTIVGDDDTHVFHQYSLRILNGKRDELLKHLQSKDIPCGIYYPIPLHSQKAYKDNRYNEGDFKNTNELVKEVIALPMHTELEEEQINYITQTINDFI</sequence>
<dbReference type="CDD" id="cd00616">
    <property type="entry name" value="AHBA_syn"/>
    <property type="match status" value="1"/>
</dbReference>
<dbReference type="Pfam" id="PF01041">
    <property type="entry name" value="DegT_DnrJ_EryC1"/>
    <property type="match status" value="1"/>
</dbReference>
<evidence type="ECO:0000313" key="3">
    <source>
        <dbReference type="Proteomes" id="UP001257659"/>
    </source>
</evidence>
<comment type="caution">
    <text evidence="2">The sequence shown here is derived from an EMBL/GenBank/DDBJ whole genome shotgun (WGS) entry which is preliminary data.</text>
</comment>
<accession>A0ABU1K8N8</accession>
<protein>
    <submittedName>
        <fullName evidence="2">dTDP-4-amino-4,6-dideoxygalactose transaminase</fullName>
    </submittedName>
</protein>
<dbReference type="PANTHER" id="PTHR30244:SF42">
    <property type="entry name" value="UDP-2-ACETAMIDO-2-DEOXY-3-OXO-D-GLUCURONATE AMINOTRANSFERASE"/>
    <property type="match status" value="1"/>
</dbReference>
<gene>
    <name evidence="2" type="ORF">GGR31_002644</name>
</gene>
<evidence type="ECO:0000313" key="2">
    <source>
        <dbReference type="EMBL" id="MDR6301969.1"/>
    </source>
</evidence>
<evidence type="ECO:0000256" key="1">
    <source>
        <dbReference type="RuleBase" id="RU004508"/>
    </source>
</evidence>
<dbReference type="SUPFAM" id="SSF53383">
    <property type="entry name" value="PLP-dependent transferases"/>
    <property type="match status" value="1"/>
</dbReference>
<dbReference type="InterPro" id="IPR015422">
    <property type="entry name" value="PyrdxlP-dep_Trfase_small"/>
</dbReference>
<reference evidence="2 3" key="1">
    <citation type="submission" date="2023-07" db="EMBL/GenBank/DDBJ databases">
        <title>Genomic Encyclopedia of Type Strains, Phase IV (KMG-IV): sequencing the most valuable type-strain genomes for metagenomic binning, comparative biology and taxonomic classification.</title>
        <authorList>
            <person name="Goeker M."/>
        </authorList>
    </citation>
    <scope>NUCLEOTIDE SEQUENCE [LARGE SCALE GENOMIC DNA]</scope>
    <source>
        <strain evidence="2 3">DSM 102814</strain>
    </source>
</reference>
<dbReference type="EMBL" id="JAVDQA010000009">
    <property type="protein sequence ID" value="MDR6301969.1"/>
    <property type="molecule type" value="Genomic_DNA"/>
</dbReference>
<comment type="similarity">
    <text evidence="1">Belongs to the DegT/DnrJ/EryC1 family.</text>
</comment>
<keyword evidence="1" id="KW-0663">Pyridoxal phosphate</keyword>
<dbReference type="PIRSF" id="PIRSF000390">
    <property type="entry name" value="PLP_StrS"/>
    <property type="match status" value="1"/>
</dbReference>
<dbReference type="PANTHER" id="PTHR30244">
    <property type="entry name" value="TRANSAMINASE"/>
    <property type="match status" value="1"/>
</dbReference>
<name>A0ABU1K8N8_9FLAO</name>
<dbReference type="InterPro" id="IPR015421">
    <property type="entry name" value="PyrdxlP-dep_Trfase_major"/>
</dbReference>